<evidence type="ECO:0000313" key="2">
    <source>
        <dbReference type="Proteomes" id="UP000010467"/>
    </source>
</evidence>
<dbReference type="EMBL" id="CP003382">
    <property type="protein sequence ID" value="AFZ66990.1"/>
    <property type="molecule type" value="Genomic_DNA"/>
</dbReference>
<dbReference type="AlphaFoldDB" id="L0A1V1"/>
<dbReference type="RefSeq" id="WP_015235298.1">
    <property type="nucleotide sequence ID" value="NC_019793.1"/>
</dbReference>
<evidence type="ECO:0000313" key="1">
    <source>
        <dbReference type="EMBL" id="AFZ66990.1"/>
    </source>
</evidence>
<keyword evidence="2" id="KW-1185">Reference proteome</keyword>
<sequence>MAQRGQSIALTAAIALTGRTLVKLSASKTATTAVAAADQPVGVVEFDTPAGSGATVMVSGVAKVRAGAAVAAGARVTADAQGRAVTAAPAAGVNNGIAGIALEAAAAAGDEIDVLLSPGVFQG</sequence>
<dbReference type="Proteomes" id="UP000010467">
    <property type="component" value="Chromosome"/>
</dbReference>
<name>L0A1V1_DEIPD</name>
<organism evidence="1 2">
    <name type="scientific">Deinococcus peraridilitoris (strain DSM 19664 / LMG 22246 / CIP 109416 / KR-200)</name>
    <dbReference type="NCBI Taxonomy" id="937777"/>
    <lineage>
        <taxon>Bacteria</taxon>
        <taxon>Thermotogati</taxon>
        <taxon>Deinococcota</taxon>
        <taxon>Deinococci</taxon>
        <taxon>Deinococcales</taxon>
        <taxon>Deinococcaceae</taxon>
        <taxon>Deinococcus</taxon>
    </lineage>
</organism>
<dbReference type="InterPro" id="IPR011231">
    <property type="entry name" value="Phage_VT1-Sakai_H0018"/>
</dbReference>
<proteinExistence type="predicted"/>
<dbReference type="STRING" id="937777.Deipe_1449"/>
<reference evidence="2" key="1">
    <citation type="submission" date="2012-03" db="EMBL/GenBank/DDBJ databases">
        <title>Complete sequence of chromosome of Deinococcus peraridilitoris DSM 19664.</title>
        <authorList>
            <person name="Lucas S."/>
            <person name="Copeland A."/>
            <person name="Lapidus A."/>
            <person name="Glavina del Rio T."/>
            <person name="Dalin E."/>
            <person name="Tice H."/>
            <person name="Bruce D."/>
            <person name="Goodwin L."/>
            <person name="Pitluck S."/>
            <person name="Peters L."/>
            <person name="Mikhailova N."/>
            <person name="Lu M."/>
            <person name="Kyrpides N."/>
            <person name="Mavromatis K."/>
            <person name="Ivanova N."/>
            <person name="Brettin T."/>
            <person name="Detter J.C."/>
            <person name="Han C."/>
            <person name="Larimer F."/>
            <person name="Land M."/>
            <person name="Hauser L."/>
            <person name="Markowitz V."/>
            <person name="Cheng J.-F."/>
            <person name="Hugenholtz P."/>
            <person name="Woyke T."/>
            <person name="Wu D."/>
            <person name="Pukall R."/>
            <person name="Steenblock K."/>
            <person name="Brambilla E."/>
            <person name="Klenk H.-P."/>
            <person name="Eisen J.A."/>
        </authorList>
    </citation>
    <scope>NUCLEOTIDE SEQUENCE [LARGE SCALE GENOMIC DNA]</scope>
    <source>
        <strain evidence="2">DSM 19664 / LMG 22246 / CIP 109416 / KR-200</strain>
    </source>
</reference>
<evidence type="ECO:0008006" key="3">
    <source>
        <dbReference type="Google" id="ProtNLM"/>
    </source>
</evidence>
<dbReference type="HOGENOM" id="CLU_2011511_0_0_0"/>
<gene>
    <name evidence="1" type="ordered locus">Deipe_1449</name>
</gene>
<dbReference type="KEGG" id="dpd:Deipe_1449"/>
<dbReference type="Pfam" id="PF09956">
    <property type="entry name" value="Phage_cement_2"/>
    <property type="match status" value="1"/>
</dbReference>
<dbReference type="PATRIC" id="fig|937777.3.peg.1454"/>
<accession>L0A1V1</accession>
<protein>
    <recommendedName>
        <fullName evidence="3">DUF2190 domain-containing protein</fullName>
    </recommendedName>
</protein>